<comment type="caution">
    <text evidence="2">The sequence shown here is derived from an EMBL/GenBank/DDBJ whole genome shotgun (WGS) entry which is preliminary data.</text>
</comment>
<sequence length="453" mass="46939">MAPKITIADIDRWNPDDIDKVFQVCTQHADHCDERATGLGNLSAFDSWDGDAAAAAEQSVGKTRVDFDAHGQHVAAIADAAKTAASEIATVKTKLAGLRTQAGQHGFAIGDDGTVRQTINGPFTADRQQILDNEKAGLQLEVNQLLINAQLADADLAAAIKGADGEMSIDDLAKNNHAPVYASMYGLGSLGIPDYPDQSLDSLQTRNYYLAAERKIDEFMAKIVADPDLSLEEKAKIGWALRNELRTRARQLMSDQAEAAKLFQNRPNKGFEELIQDKMARKGFTTREQALQDILDTASKSNAEVNAALGVDPKTAKFPDPKSVKAPPGAPAGENFVPNEDVAAGAGGESAAARGLRIAGKAALPIAAGVTIYDDYQQVQNGQETVPEAVGHSGGAVAGMVAGGEVGAEGGAVVGSFAGPVGTVVGGAVGGVVGGIAGAISGGEVGKWIGGLF</sequence>
<feature type="region of interest" description="Disordered" evidence="1">
    <location>
        <begin position="313"/>
        <end position="341"/>
    </location>
</feature>
<evidence type="ECO:0000313" key="3">
    <source>
        <dbReference type="Proteomes" id="UP000254869"/>
    </source>
</evidence>
<evidence type="ECO:0000256" key="1">
    <source>
        <dbReference type="SAM" id="MobiDB-lite"/>
    </source>
</evidence>
<accession>A0A370I3L5</accession>
<organism evidence="2 3">
    <name type="scientific">Nocardia pseudobrasiliensis</name>
    <dbReference type="NCBI Taxonomy" id="45979"/>
    <lineage>
        <taxon>Bacteria</taxon>
        <taxon>Bacillati</taxon>
        <taxon>Actinomycetota</taxon>
        <taxon>Actinomycetes</taxon>
        <taxon>Mycobacteriales</taxon>
        <taxon>Nocardiaceae</taxon>
        <taxon>Nocardia</taxon>
    </lineage>
</organism>
<evidence type="ECO:0000313" key="2">
    <source>
        <dbReference type="EMBL" id="RDI65332.1"/>
    </source>
</evidence>
<protein>
    <submittedName>
        <fullName evidence="2">Uncharacterized protein</fullName>
    </submittedName>
</protein>
<proteinExistence type="predicted"/>
<dbReference type="EMBL" id="QQBC01000006">
    <property type="protein sequence ID" value="RDI65332.1"/>
    <property type="molecule type" value="Genomic_DNA"/>
</dbReference>
<dbReference type="AlphaFoldDB" id="A0A370I3L5"/>
<dbReference type="STRING" id="1210086.GCA_001613105_02238"/>
<keyword evidence="3" id="KW-1185">Reference proteome</keyword>
<reference evidence="2 3" key="1">
    <citation type="submission" date="2018-07" db="EMBL/GenBank/DDBJ databases">
        <title>Genomic Encyclopedia of Type Strains, Phase IV (KMG-IV): sequencing the most valuable type-strain genomes for metagenomic binning, comparative biology and taxonomic classification.</title>
        <authorList>
            <person name="Goeker M."/>
        </authorList>
    </citation>
    <scope>NUCLEOTIDE SEQUENCE [LARGE SCALE GENOMIC DNA]</scope>
    <source>
        <strain evidence="2 3">DSM 44290</strain>
    </source>
</reference>
<feature type="compositionally biased region" description="Basic and acidic residues" evidence="1">
    <location>
        <begin position="314"/>
        <end position="323"/>
    </location>
</feature>
<dbReference type="RefSeq" id="WP_082875745.1">
    <property type="nucleotide sequence ID" value="NZ_QQBC01000006.1"/>
</dbReference>
<gene>
    <name evidence="2" type="ORF">DFR76_106202</name>
</gene>
<dbReference type="Proteomes" id="UP000254869">
    <property type="component" value="Unassembled WGS sequence"/>
</dbReference>
<name>A0A370I3L5_9NOCA</name>